<comment type="caution">
    <text evidence="1">The sequence shown here is derived from an EMBL/GenBank/DDBJ whole genome shotgun (WGS) entry which is preliminary data.</text>
</comment>
<reference evidence="1 2" key="1">
    <citation type="submission" date="2019-03" db="EMBL/GenBank/DDBJ databases">
        <title>Single cell metagenomics reveals metabolic interactions within the superorganism composed of flagellate Streblomastix strix and complex community of Bacteroidetes bacteria on its surface.</title>
        <authorList>
            <person name="Treitli S.C."/>
            <person name="Kolisko M."/>
            <person name="Husnik F."/>
            <person name="Keeling P."/>
            <person name="Hampl V."/>
        </authorList>
    </citation>
    <scope>NUCLEOTIDE SEQUENCE [LARGE SCALE GENOMIC DNA]</scope>
    <source>
        <strain evidence="1">ST1C</strain>
    </source>
</reference>
<feature type="non-terminal residue" evidence="1">
    <location>
        <position position="13"/>
    </location>
</feature>
<organism evidence="1 2">
    <name type="scientific">Streblomastix strix</name>
    <dbReference type="NCBI Taxonomy" id="222440"/>
    <lineage>
        <taxon>Eukaryota</taxon>
        <taxon>Metamonada</taxon>
        <taxon>Preaxostyla</taxon>
        <taxon>Oxymonadida</taxon>
        <taxon>Streblomastigidae</taxon>
        <taxon>Streblomastix</taxon>
    </lineage>
</organism>
<dbReference type="Proteomes" id="UP000324800">
    <property type="component" value="Unassembled WGS sequence"/>
</dbReference>
<evidence type="ECO:0000313" key="1">
    <source>
        <dbReference type="EMBL" id="KAA6309502.1"/>
    </source>
</evidence>
<protein>
    <submittedName>
        <fullName evidence="1">Uncharacterized protein</fullName>
    </submittedName>
</protein>
<gene>
    <name evidence="1" type="ORF">EZS28_056498</name>
</gene>
<proteinExistence type="predicted"/>
<sequence length="13" mass="1531">MVEPPEFLGLVWN</sequence>
<name>A0A5J4PJM4_9EUKA</name>
<evidence type="ECO:0000313" key="2">
    <source>
        <dbReference type="Proteomes" id="UP000324800"/>
    </source>
</evidence>
<accession>A0A5J4PJM4</accession>
<dbReference type="EMBL" id="SNRW01050258">
    <property type="protein sequence ID" value="KAA6309502.1"/>
    <property type="molecule type" value="Genomic_DNA"/>
</dbReference>